<name>A0A445LBT8_GLYSO</name>
<feature type="region of interest" description="Disordered" evidence="1">
    <location>
        <begin position="58"/>
        <end position="84"/>
    </location>
</feature>
<dbReference type="AlphaFoldDB" id="A0A445LBT8"/>
<organism evidence="2 3">
    <name type="scientific">Glycine soja</name>
    <name type="common">Wild soybean</name>
    <dbReference type="NCBI Taxonomy" id="3848"/>
    <lineage>
        <taxon>Eukaryota</taxon>
        <taxon>Viridiplantae</taxon>
        <taxon>Streptophyta</taxon>
        <taxon>Embryophyta</taxon>
        <taxon>Tracheophyta</taxon>
        <taxon>Spermatophyta</taxon>
        <taxon>Magnoliopsida</taxon>
        <taxon>eudicotyledons</taxon>
        <taxon>Gunneridae</taxon>
        <taxon>Pentapetalae</taxon>
        <taxon>rosids</taxon>
        <taxon>fabids</taxon>
        <taxon>Fabales</taxon>
        <taxon>Fabaceae</taxon>
        <taxon>Papilionoideae</taxon>
        <taxon>50 kb inversion clade</taxon>
        <taxon>NPAAA clade</taxon>
        <taxon>indigoferoid/millettioid clade</taxon>
        <taxon>Phaseoleae</taxon>
        <taxon>Glycine</taxon>
        <taxon>Glycine subgen. Soja</taxon>
    </lineage>
</organism>
<evidence type="ECO:0000256" key="1">
    <source>
        <dbReference type="SAM" id="MobiDB-lite"/>
    </source>
</evidence>
<feature type="compositionally biased region" description="Basic and acidic residues" evidence="1">
    <location>
        <begin position="74"/>
        <end position="84"/>
    </location>
</feature>
<proteinExistence type="predicted"/>
<accession>A0A445LBT8</accession>
<gene>
    <name evidence="2" type="ORF">D0Y65_007207</name>
</gene>
<protein>
    <submittedName>
        <fullName evidence="2">Uncharacterized protein</fullName>
    </submittedName>
</protein>
<feature type="non-terminal residue" evidence="2">
    <location>
        <position position="1"/>
    </location>
</feature>
<keyword evidence="3" id="KW-1185">Reference proteome</keyword>
<reference evidence="2 3" key="1">
    <citation type="submission" date="2018-09" db="EMBL/GenBank/DDBJ databases">
        <title>A high-quality reference genome of wild soybean provides a powerful tool to mine soybean genomes.</title>
        <authorList>
            <person name="Xie M."/>
            <person name="Chung C.Y.L."/>
            <person name="Li M.-W."/>
            <person name="Wong F.-L."/>
            <person name="Chan T.-F."/>
            <person name="Lam H.-M."/>
        </authorList>
    </citation>
    <scope>NUCLEOTIDE SEQUENCE [LARGE SCALE GENOMIC DNA]</scope>
    <source>
        <strain evidence="3">cv. W05</strain>
        <tissue evidence="2">Hypocotyl of etiolated seedlings</tissue>
    </source>
</reference>
<dbReference type="EMBL" id="QZWG01000003">
    <property type="protein sequence ID" value="RZC20751.1"/>
    <property type="molecule type" value="Genomic_DNA"/>
</dbReference>
<evidence type="ECO:0000313" key="3">
    <source>
        <dbReference type="Proteomes" id="UP000289340"/>
    </source>
</evidence>
<comment type="caution">
    <text evidence="2">The sequence shown here is derived from an EMBL/GenBank/DDBJ whole genome shotgun (WGS) entry which is preliminary data.</text>
</comment>
<evidence type="ECO:0000313" key="2">
    <source>
        <dbReference type="EMBL" id="RZC20751.1"/>
    </source>
</evidence>
<dbReference type="Proteomes" id="UP000289340">
    <property type="component" value="Chromosome 3"/>
</dbReference>
<sequence length="84" mass="9729">RWDDDECMVEVHEKCNNNNELHLDLRSAPPYVFVQVDLLGQRLRQLLKEKEGMVVVTASGQRKQKRKAHGGYAIDDREPVNGQR</sequence>